<keyword evidence="1" id="KW-1133">Transmembrane helix</keyword>
<reference evidence="3 4" key="1">
    <citation type="submission" date="2022-06" db="EMBL/GenBank/DDBJ databases">
        <authorList>
            <person name="Xuan X."/>
        </authorList>
    </citation>
    <scope>NUCLEOTIDE SEQUENCE [LARGE SCALE GENOMIC DNA]</scope>
    <source>
        <strain evidence="3 4">2V75</strain>
    </source>
</reference>
<dbReference type="InterPro" id="IPR002123">
    <property type="entry name" value="Plipid/glycerol_acylTrfase"/>
</dbReference>
<dbReference type="PANTHER" id="PTHR31605">
    <property type="entry name" value="GLYCEROL-3-PHOSPHATE O-ACYLTRANSFERASE 1"/>
    <property type="match status" value="1"/>
</dbReference>
<organism evidence="3 4">
    <name type="scientific">Robiginitalea marina</name>
    <dbReference type="NCBI Taxonomy" id="2954105"/>
    <lineage>
        <taxon>Bacteria</taxon>
        <taxon>Pseudomonadati</taxon>
        <taxon>Bacteroidota</taxon>
        <taxon>Flavobacteriia</taxon>
        <taxon>Flavobacteriales</taxon>
        <taxon>Flavobacteriaceae</taxon>
        <taxon>Robiginitalea</taxon>
    </lineage>
</organism>
<sequence>MRNWLYDLLKRLIRAGFFCYFREIRMEGIAGIPASKPVMLLLNHQNALLDPLLYAAYARARRPYFLTRSDVFKNPLLRSFFRGLRMLPIYRLRDGRETLQRNQEVFALCAELFSRGEHVLLFPEANHNLRRQVRPLSKGFTRILEHALARDPGLDLYLVPAGLNYEQADRFPDRVAFYFGKPFALKEYLGGEGNILMATALKDRVFEELTHLTTHIPPGEDYSRWIGELERQGVDFLNPAAVNQILQGAPGPKLPRRTRHPFWGRAWDLVFRGLNAPFWLPWALWIKPKVWEPEFMGTFRFLYALLAYPVWLFLLFAVLATLGGPGTASPAVILLVLHNLAYVKWRG</sequence>
<protein>
    <submittedName>
        <fullName evidence="3">1-acyl-sn-glycerol-3-phosphate acyltransferase</fullName>
    </submittedName>
</protein>
<keyword evidence="1" id="KW-0472">Membrane</keyword>
<evidence type="ECO:0000313" key="4">
    <source>
        <dbReference type="Proteomes" id="UP001206312"/>
    </source>
</evidence>
<dbReference type="PANTHER" id="PTHR31605:SF0">
    <property type="entry name" value="GLYCEROL-3-PHOSPHATE O-ACYLTRANSFERASE 1"/>
    <property type="match status" value="1"/>
</dbReference>
<gene>
    <name evidence="3" type="ORF">NG653_04265</name>
</gene>
<name>A0ABT1AXH2_9FLAO</name>
<evidence type="ECO:0000259" key="2">
    <source>
        <dbReference type="SMART" id="SM00563"/>
    </source>
</evidence>
<proteinExistence type="predicted"/>
<evidence type="ECO:0000256" key="1">
    <source>
        <dbReference type="SAM" id="Phobius"/>
    </source>
</evidence>
<feature type="transmembrane region" description="Helical" evidence="1">
    <location>
        <begin position="328"/>
        <end position="345"/>
    </location>
</feature>
<keyword evidence="1" id="KW-0812">Transmembrane</keyword>
<evidence type="ECO:0000313" key="3">
    <source>
        <dbReference type="EMBL" id="MCO5724058.1"/>
    </source>
</evidence>
<dbReference type="RefSeq" id="WP_252740430.1">
    <property type="nucleotide sequence ID" value="NZ_JAMXIB010000002.1"/>
</dbReference>
<dbReference type="Pfam" id="PF01553">
    <property type="entry name" value="Acyltransferase"/>
    <property type="match status" value="1"/>
</dbReference>
<feature type="transmembrane region" description="Helical" evidence="1">
    <location>
        <begin position="301"/>
        <end position="322"/>
    </location>
</feature>
<comment type="caution">
    <text evidence="3">The sequence shown here is derived from an EMBL/GenBank/DDBJ whole genome shotgun (WGS) entry which is preliminary data.</text>
</comment>
<dbReference type="GO" id="GO:0016746">
    <property type="term" value="F:acyltransferase activity"/>
    <property type="evidence" value="ECO:0007669"/>
    <property type="project" value="UniProtKB-KW"/>
</dbReference>
<dbReference type="SMART" id="SM00563">
    <property type="entry name" value="PlsC"/>
    <property type="match status" value="1"/>
</dbReference>
<keyword evidence="3" id="KW-0808">Transferase</keyword>
<feature type="domain" description="Phospholipid/glycerol acyltransferase" evidence="2">
    <location>
        <begin position="38"/>
        <end position="166"/>
    </location>
</feature>
<accession>A0ABT1AXH2</accession>
<keyword evidence="3" id="KW-0012">Acyltransferase</keyword>
<dbReference type="Proteomes" id="UP001206312">
    <property type="component" value="Unassembled WGS sequence"/>
</dbReference>
<dbReference type="SUPFAM" id="SSF69593">
    <property type="entry name" value="Glycerol-3-phosphate (1)-acyltransferase"/>
    <property type="match status" value="1"/>
</dbReference>
<keyword evidence="4" id="KW-1185">Reference proteome</keyword>
<dbReference type="EMBL" id="JAMXIB010000002">
    <property type="protein sequence ID" value="MCO5724058.1"/>
    <property type="molecule type" value="Genomic_DNA"/>
</dbReference>
<dbReference type="InterPro" id="IPR052744">
    <property type="entry name" value="GPAT/DAPAT"/>
</dbReference>